<protein>
    <submittedName>
        <fullName evidence="2">SDR family oxidoreductase</fullName>
    </submittedName>
</protein>
<proteinExistence type="predicted"/>
<dbReference type="InterPro" id="IPR036291">
    <property type="entry name" value="NAD(P)-bd_dom_sf"/>
</dbReference>
<dbReference type="RefSeq" id="WP_275614589.1">
    <property type="nucleotide sequence ID" value="NZ_JARFVA010000002.1"/>
</dbReference>
<dbReference type="CDD" id="cd05269">
    <property type="entry name" value="TMR_SDR_a"/>
    <property type="match status" value="1"/>
</dbReference>
<keyword evidence="3" id="KW-1185">Reference proteome</keyword>
<reference evidence="2 3" key="1">
    <citation type="submission" date="2023-03" db="EMBL/GenBank/DDBJ databases">
        <title>Muricauda XX sp. nov. and Muricauda XXX sp. nov., two novel species isolated from Okinawa Trough.</title>
        <authorList>
            <person name="Cao W."/>
            <person name="Deng X."/>
        </authorList>
    </citation>
    <scope>NUCLEOTIDE SEQUENCE [LARGE SCALE GENOMIC DNA]</scope>
    <source>
        <strain evidence="2 3">81s02</strain>
    </source>
</reference>
<feature type="domain" description="NmrA-like" evidence="1">
    <location>
        <begin position="2"/>
        <end position="285"/>
    </location>
</feature>
<dbReference type="PANTHER" id="PTHR47129">
    <property type="entry name" value="QUINONE OXIDOREDUCTASE 2"/>
    <property type="match status" value="1"/>
</dbReference>
<dbReference type="PANTHER" id="PTHR47129:SF1">
    <property type="entry name" value="NMRA-LIKE DOMAIN-CONTAINING PROTEIN"/>
    <property type="match status" value="1"/>
</dbReference>
<evidence type="ECO:0000313" key="2">
    <source>
        <dbReference type="EMBL" id="MDF0707433.1"/>
    </source>
</evidence>
<dbReference type="Pfam" id="PF05368">
    <property type="entry name" value="NmrA"/>
    <property type="match status" value="1"/>
</dbReference>
<gene>
    <name evidence="2" type="ORF">PY091_09410</name>
</gene>
<sequence length="289" mass="31871">MILITGATGHYGSTVIHSLLQKGIKAHQISALVRDLEKAEDLRSKGVHIKVGDYSDYESLVDAFEGADTLLFISGTEISTRLHQHENVVRAAKSAGIQHIVYTSFQRRNETDTSPLGLLAHSHLLTEKWLKESGLAFTVLKNNLYMDFIPSFIGEKVMETGIIYLPAGNGKISVALRSEYAEATANILVEPALHRNKMYDFTNVEAFGYDQVANYLSEITGKTIQYHSPTVDEFTQTLISAGVPSEGIDILSSFSVAQKQGELDVTSTDLENLLGRKPTTLKAYLETVY</sequence>
<dbReference type="EMBL" id="JARFVA010000002">
    <property type="protein sequence ID" value="MDF0707433.1"/>
    <property type="molecule type" value="Genomic_DNA"/>
</dbReference>
<dbReference type="InterPro" id="IPR008030">
    <property type="entry name" value="NmrA-like"/>
</dbReference>
<dbReference type="InterPro" id="IPR052718">
    <property type="entry name" value="NmrA-type_oxidoreductase"/>
</dbReference>
<dbReference type="Gene3D" id="3.40.50.720">
    <property type="entry name" value="NAD(P)-binding Rossmann-like Domain"/>
    <property type="match status" value="1"/>
</dbReference>
<comment type="caution">
    <text evidence="2">The sequence shown here is derived from an EMBL/GenBank/DDBJ whole genome shotgun (WGS) entry which is preliminary data.</text>
</comment>
<accession>A0ABT5XNG8</accession>
<dbReference type="Proteomes" id="UP001217083">
    <property type="component" value="Unassembled WGS sequence"/>
</dbReference>
<evidence type="ECO:0000259" key="1">
    <source>
        <dbReference type="Pfam" id="PF05368"/>
    </source>
</evidence>
<name>A0ABT5XNG8_9FLAO</name>
<organism evidence="2 3">
    <name type="scientific">Flagellimonas okinawensis</name>
    <dbReference type="NCBI Taxonomy" id="3031324"/>
    <lineage>
        <taxon>Bacteria</taxon>
        <taxon>Pseudomonadati</taxon>
        <taxon>Bacteroidota</taxon>
        <taxon>Flavobacteriia</taxon>
        <taxon>Flavobacteriales</taxon>
        <taxon>Flavobacteriaceae</taxon>
        <taxon>Flagellimonas</taxon>
    </lineage>
</organism>
<evidence type="ECO:0000313" key="3">
    <source>
        <dbReference type="Proteomes" id="UP001217083"/>
    </source>
</evidence>
<dbReference type="SUPFAM" id="SSF51735">
    <property type="entry name" value="NAD(P)-binding Rossmann-fold domains"/>
    <property type="match status" value="1"/>
</dbReference>
<dbReference type="Gene3D" id="3.90.25.10">
    <property type="entry name" value="UDP-galactose 4-epimerase, domain 1"/>
    <property type="match status" value="1"/>
</dbReference>